<dbReference type="InterPro" id="IPR020904">
    <property type="entry name" value="Sc_DH/Rdtase_CS"/>
</dbReference>
<organism evidence="13 14">
    <name type="scientific">Fonsecaea erecta</name>
    <dbReference type="NCBI Taxonomy" id="1367422"/>
    <lineage>
        <taxon>Eukaryota</taxon>
        <taxon>Fungi</taxon>
        <taxon>Dikarya</taxon>
        <taxon>Ascomycota</taxon>
        <taxon>Pezizomycotina</taxon>
        <taxon>Eurotiomycetes</taxon>
        <taxon>Chaetothyriomycetidae</taxon>
        <taxon>Chaetothyriales</taxon>
        <taxon>Herpotrichiellaceae</taxon>
        <taxon>Fonsecaea</taxon>
    </lineage>
</organism>
<dbReference type="InterPro" id="IPR051687">
    <property type="entry name" value="Peroxisomal_Beta-Oxidation"/>
</dbReference>
<keyword evidence="4" id="KW-0276">Fatty acid metabolism</keyword>
<dbReference type="PANTHER" id="PTHR45024">
    <property type="entry name" value="DEHYDROGENASES, SHORT CHAIN"/>
    <property type="match status" value="1"/>
</dbReference>
<protein>
    <recommendedName>
        <fullName evidence="12">Ketoreductase domain-containing protein</fullName>
    </recommendedName>
</protein>
<evidence type="ECO:0000256" key="2">
    <source>
        <dbReference type="ARBA" id="ARBA00005005"/>
    </source>
</evidence>
<dbReference type="PRINTS" id="PR00081">
    <property type="entry name" value="GDHRDH"/>
</dbReference>
<dbReference type="InterPro" id="IPR057326">
    <property type="entry name" value="KR_dom"/>
</dbReference>
<dbReference type="SMART" id="SM00822">
    <property type="entry name" value="PKS_KR"/>
    <property type="match status" value="1"/>
</dbReference>
<dbReference type="STRING" id="1367422.A0A178Z865"/>
<dbReference type="Gene3D" id="3.40.50.720">
    <property type="entry name" value="NAD(P)-binding Rossmann-like Domain"/>
    <property type="match status" value="2"/>
</dbReference>
<dbReference type="GO" id="GO:0016853">
    <property type="term" value="F:isomerase activity"/>
    <property type="evidence" value="ECO:0007669"/>
    <property type="project" value="UniProtKB-KW"/>
</dbReference>
<keyword evidence="8" id="KW-0576">Peroxisome</keyword>
<dbReference type="Pfam" id="PF22622">
    <property type="entry name" value="MFE-2_hydrat-2_N"/>
    <property type="match status" value="1"/>
</dbReference>
<keyword evidence="7" id="KW-0443">Lipid metabolism</keyword>
<dbReference type="InterPro" id="IPR036291">
    <property type="entry name" value="NAD(P)-bd_dom_sf"/>
</dbReference>
<evidence type="ECO:0000256" key="5">
    <source>
        <dbReference type="ARBA" id="ARBA00022857"/>
    </source>
</evidence>
<sequence length="912" mass="98694">MASQLRYDNQVAIITGAGNGLGRQYAHFLASRGAKVVVNDLGGTFNGKDVGGRGDSRVADVVVKEIRDAGGIAVANYDAVQNGDKIVKTAIEAFGRVDILINNAGILRDITLRNMKTEDWDSIMDVHVHGAFKTARAAWPYMRKQKYGRIINTSSSSGLFGNFGQSNYAAAKMALVGFSETLAKEGAKYNITCNVLAPGAASRLTQTVWTQDMMEVMKPDWVVPLVGVLVNERCHESGSIFEAAAGHYSKIRWERSKGFLARPEDLTAEMVLENWEKVVDWTGAEHPKEPAAILQFLEDAKSLPKASAPAGSRVSFQGRVVLVTGGGAGLGRAYSLHFAQLGAKVAVNDVKNAEKVAAEIKARGGEAIAIPLSVEEGEAIVRKVVDTYGRIDVVINNAGILGDKAFTNMTDEQWYSVMNIHLRGTYLVTRAAFPIMLKQRYGRIVNITSTSGIYGNFGQANYAAAASTPQKCGIVGFTKTIAREGAKYNVLVNSLAPTAGTNMTRTVWPEKDVEAIKPEYVAPVVAALCSEKAPVTGQIFESGSGWIGATRWQRARGVDFDHEKGVPSVEQVAEAFSEICNFDNGKADNPDTPQDGSRYTMGNVLKNPKIAAALSQENRANRKYIAKIQEAIAMKPIASTYTYDDVEVILYNLSMGAHRTDLDLVYEGSPNFQVLPTFGIVPTYAATTPWNVKDIVPNYDQRMLLHGEQYLEIKQFPIPTSGTLKTETSLIEVVDKGNAALVRRGATTVDSAGKPVFYNESVAFIRGSGNFGGQRKPSDRGAATAMNAAPSRAPDKVVEERTSDDLAALYRLLGDRNPLHIDPKFSAAGGFKVPILHGLATFGITGKHVFQAYGPFKNIKVRFSGTVLPGQTIVTEMWKEGGKILYQAKVKETGKPCISNAGVELLQKSSKL</sequence>
<evidence type="ECO:0000313" key="13">
    <source>
        <dbReference type="EMBL" id="OAP55235.1"/>
    </source>
</evidence>
<evidence type="ECO:0000256" key="3">
    <source>
        <dbReference type="ARBA" id="ARBA00006484"/>
    </source>
</evidence>
<dbReference type="FunFam" id="3.40.50.720:FF:000410">
    <property type="entry name" value="Peroxisomal multifunctional beta-oxidation protein"/>
    <property type="match status" value="1"/>
</dbReference>
<evidence type="ECO:0000256" key="7">
    <source>
        <dbReference type="ARBA" id="ARBA00023098"/>
    </source>
</evidence>
<feature type="region of interest" description="Disordered" evidence="11">
    <location>
        <begin position="773"/>
        <end position="793"/>
    </location>
</feature>
<dbReference type="SUPFAM" id="SSF51735">
    <property type="entry name" value="NAD(P)-binding Rossmann-fold domains"/>
    <property type="match status" value="2"/>
</dbReference>
<comment type="pathway">
    <text evidence="2">Lipid metabolism; fatty acid beta-oxidation.</text>
</comment>
<dbReference type="InterPro" id="IPR002347">
    <property type="entry name" value="SDR_fam"/>
</dbReference>
<evidence type="ECO:0000313" key="14">
    <source>
        <dbReference type="Proteomes" id="UP000078343"/>
    </source>
</evidence>
<dbReference type="CDD" id="cd03448">
    <property type="entry name" value="HDE_HSD"/>
    <property type="match status" value="1"/>
</dbReference>
<evidence type="ECO:0000256" key="4">
    <source>
        <dbReference type="ARBA" id="ARBA00022832"/>
    </source>
</evidence>
<dbReference type="Pfam" id="PF01575">
    <property type="entry name" value="MaoC_dehydratas"/>
    <property type="match status" value="1"/>
</dbReference>
<evidence type="ECO:0000256" key="9">
    <source>
        <dbReference type="ARBA" id="ARBA00023235"/>
    </source>
</evidence>
<comment type="subcellular location">
    <subcellularLocation>
        <location evidence="1">Peroxisome</location>
    </subcellularLocation>
</comment>
<dbReference type="FunFam" id="3.40.50.720:FF:000084">
    <property type="entry name" value="Short-chain dehydrogenase reductase"/>
    <property type="match status" value="1"/>
</dbReference>
<keyword evidence="10" id="KW-0456">Lyase</keyword>
<dbReference type="GO" id="GO:0004300">
    <property type="term" value="F:enoyl-CoA hydratase activity"/>
    <property type="evidence" value="ECO:0007669"/>
    <property type="project" value="UniProtKB-ARBA"/>
</dbReference>
<comment type="similarity">
    <text evidence="3">Belongs to the short-chain dehydrogenases/reductases (SDR) family.</text>
</comment>
<dbReference type="Gene3D" id="3.10.129.10">
    <property type="entry name" value="Hotdog Thioesterase"/>
    <property type="match status" value="1"/>
</dbReference>
<keyword evidence="14" id="KW-1185">Reference proteome</keyword>
<dbReference type="InterPro" id="IPR029069">
    <property type="entry name" value="HotDog_dom_sf"/>
</dbReference>
<comment type="caution">
    <text evidence="13">The sequence shown here is derived from an EMBL/GenBank/DDBJ whole genome shotgun (WGS) entry which is preliminary data.</text>
</comment>
<reference evidence="13 14" key="1">
    <citation type="submission" date="2016-04" db="EMBL/GenBank/DDBJ databases">
        <title>Draft genome of Fonsecaea erecta CBS 125763.</title>
        <authorList>
            <person name="Weiss V.A."/>
            <person name="Vicente V.A."/>
            <person name="Raittz R.T."/>
            <person name="Moreno L.F."/>
            <person name="De Souza E.M."/>
            <person name="Pedrosa F.O."/>
            <person name="Steffens M.B."/>
            <person name="Faoro H."/>
            <person name="Tadra-Sfeir M.Z."/>
            <person name="Najafzadeh M.J."/>
            <person name="Felipe M.S."/>
            <person name="Teixeira M."/>
            <person name="Sun J."/>
            <person name="Xi L."/>
            <person name="Gomes R."/>
            <person name="De Azevedo C.M."/>
            <person name="Salgado C.G."/>
            <person name="Da Silva M.B."/>
            <person name="Nascimento M.F."/>
            <person name="Queiroz-Telles F."/>
            <person name="Attili D.S."/>
            <person name="Gorbushina A."/>
        </authorList>
    </citation>
    <scope>NUCLEOTIDE SEQUENCE [LARGE SCALE GENOMIC DNA]</scope>
    <source>
        <strain evidence="13 14">CBS 125763</strain>
    </source>
</reference>
<dbReference type="GO" id="GO:0005777">
    <property type="term" value="C:peroxisome"/>
    <property type="evidence" value="ECO:0007669"/>
    <property type="project" value="UniProtKB-SubCell"/>
</dbReference>
<evidence type="ECO:0000256" key="6">
    <source>
        <dbReference type="ARBA" id="ARBA00023002"/>
    </source>
</evidence>
<name>A0A178Z865_9EURO</name>
<dbReference type="Pfam" id="PF00106">
    <property type="entry name" value="adh_short"/>
    <property type="match status" value="2"/>
</dbReference>
<evidence type="ECO:0000256" key="8">
    <source>
        <dbReference type="ARBA" id="ARBA00023140"/>
    </source>
</evidence>
<dbReference type="PRINTS" id="PR00080">
    <property type="entry name" value="SDRFAMILY"/>
</dbReference>
<feature type="domain" description="Ketoreductase" evidence="12">
    <location>
        <begin position="319"/>
        <end position="487"/>
    </location>
</feature>
<dbReference type="GO" id="GO:0016491">
    <property type="term" value="F:oxidoreductase activity"/>
    <property type="evidence" value="ECO:0007669"/>
    <property type="project" value="UniProtKB-KW"/>
</dbReference>
<dbReference type="EMBL" id="LVYI01000011">
    <property type="protein sequence ID" value="OAP55235.1"/>
    <property type="molecule type" value="Genomic_DNA"/>
</dbReference>
<dbReference type="UniPathway" id="UPA00659"/>
<dbReference type="InterPro" id="IPR002539">
    <property type="entry name" value="MaoC-like_dom"/>
</dbReference>
<evidence type="ECO:0000259" key="12">
    <source>
        <dbReference type="SMART" id="SM00822"/>
    </source>
</evidence>
<dbReference type="RefSeq" id="XP_018688602.1">
    <property type="nucleotide sequence ID" value="XM_018841714.1"/>
</dbReference>
<dbReference type="CDD" id="cd05353">
    <property type="entry name" value="hydroxyacyl-CoA-like_DH_SDR_c-like"/>
    <property type="match status" value="2"/>
</dbReference>
<accession>A0A178Z865</accession>
<keyword evidence="6" id="KW-0560">Oxidoreductase</keyword>
<dbReference type="PROSITE" id="PS00061">
    <property type="entry name" value="ADH_SHORT"/>
    <property type="match status" value="1"/>
</dbReference>
<dbReference type="GO" id="GO:0006635">
    <property type="term" value="P:fatty acid beta-oxidation"/>
    <property type="evidence" value="ECO:0007669"/>
    <property type="project" value="UniProtKB-UniPathway"/>
</dbReference>
<dbReference type="OrthoDB" id="3592703at2759"/>
<dbReference type="Proteomes" id="UP000078343">
    <property type="component" value="Unassembled WGS sequence"/>
</dbReference>
<dbReference type="AlphaFoldDB" id="A0A178Z865"/>
<evidence type="ECO:0000256" key="1">
    <source>
        <dbReference type="ARBA" id="ARBA00004275"/>
    </source>
</evidence>
<keyword evidence="9" id="KW-0413">Isomerase</keyword>
<dbReference type="InterPro" id="IPR054357">
    <property type="entry name" value="MFE-2_N"/>
</dbReference>
<keyword evidence="5" id="KW-0521">NADP</keyword>
<dbReference type="GeneID" id="30014376"/>
<dbReference type="SUPFAM" id="SSF54637">
    <property type="entry name" value="Thioesterase/thiol ester dehydrase-isomerase"/>
    <property type="match status" value="2"/>
</dbReference>
<evidence type="ECO:0000256" key="10">
    <source>
        <dbReference type="ARBA" id="ARBA00023239"/>
    </source>
</evidence>
<evidence type="ECO:0000256" key="11">
    <source>
        <dbReference type="SAM" id="MobiDB-lite"/>
    </source>
</evidence>
<dbReference type="PANTHER" id="PTHR45024:SF2">
    <property type="entry name" value="SCP2 DOMAIN-CONTAINING PROTEIN"/>
    <property type="match status" value="1"/>
</dbReference>
<gene>
    <name evidence="13" type="ORF">AYL99_10208</name>
</gene>
<proteinExistence type="inferred from homology"/>